<evidence type="ECO:0000256" key="5">
    <source>
        <dbReference type="ARBA" id="ARBA00022741"/>
    </source>
</evidence>
<dbReference type="CDD" id="cd00779">
    <property type="entry name" value="ProRS_core_prok"/>
    <property type="match status" value="1"/>
</dbReference>
<dbReference type="InterPro" id="IPR004500">
    <property type="entry name" value="Pro-tRNA-synth_IIa_bac-type"/>
</dbReference>
<dbReference type="NCBIfam" id="TIGR00409">
    <property type="entry name" value="proS_fam_II"/>
    <property type="match status" value="1"/>
</dbReference>
<dbReference type="PANTHER" id="PTHR42753:SF2">
    <property type="entry name" value="PROLINE--TRNA LIGASE"/>
    <property type="match status" value="1"/>
</dbReference>
<dbReference type="GO" id="GO:0002161">
    <property type="term" value="F:aminoacyl-tRNA deacylase activity"/>
    <property type="evidence" value="ECO:0007669"/>
    <property type="project" value="InterPro"/>
</dbReference>
<dbReference type="EMBL" id="JAGQHR010000090">
    <property type="protein sequence ID" value="MCA9726967.1"/>
    <property type="molecule type" value="Genomic_DNA"/>
</dbReference>
<feature type="domain" description="Aminoacyl-transfer RNA synthetases class-II family profile" evidence="12">
    <location>
        <begin position="33"/>
        <end position="471"/>
    </location>
</feature>
<reference evidence="13" key="2">
    <citation type="journal article" date="2021" name="Microbiome">
        <title>Successional dynamics and alternative stable states in a saline activated sludge microbial community over 9 years.</title>
        <authorList>
            <person name="Wang Y."/>
            <person name="Ye J."/>
            <person name="Ju F."/>
            <person name="Liu L."/>
            <person name="Boyd J.A."/>
            <person name="Deng Y."/>
            <person name="Parks D.H."/>
            <person name="Jiang X."/>
            <person name="Yin X."/>
            <person name="Woodcroft B.J."/>
            <person name="Tyson G.W."/>
            <person name="Hugenholtz P."/>
            <person name="Polz M.F."/>
            <person name="Zhang T."/>
        </authorList>
    </citation>
    <scope>NUCLEOTIDE SEQUENCE</scope>
    <source>
        <strain evidence="13">HKST-UBA01</strain>
    </source>
</reference>
<dbReference type="Gene3D" id="3.30.930.10">
    <property type="entry name" value="Bira Bifunctional Protein, Domain 2"/>
    <property type="match status" value="2"/>
</dbReference>
<dbReference type="InterPro" id="IPR036754">
    <property type="entry name" value="YbaK/aa-tRNA-synt-asso_dom_sf"/>
</dbReference>
<evidence type="ECO:0000256" key="2">
    <source>
        <dbReference type="ARBA" id="ARBA00011738"/>
    </source>
</evidence>
<accession>A0A956LYJ4</accession>
<evidence type="ECO:0000256" key="7">
    <source>
        <dbReference type="ARBA" id="ARBA00022917"/>
    </source>
</evidence>
<dbReference type="CDD" id="cd04334">
    <property type="entry name" value="ProRS-INS"/>
    <property type="match status" value="1"/>
</dbReference>
<dbReference type="AlphaFoldDB" id="A0A956LYJ4"/>
<keyword evidence="4 10" id="KW-0436">Ligase</keyword>
<dbReference type="NCBIfam" id="NF006625">
    <property type="entry name" value="PRK09194.1"/>
    <property type="match status" value="1"/>
</dbReference>
<dbReference type="InterPro" id="IPR033730">
    <property type="entry name" value="ProRS_core_prok"/>
</dbReference>
<dbReference type="PRINTS" id="PR01046">
    <property type="entry name" value="TRNASYNTHPRO"/>
</dbReference>
<dbReference type="PROSITE" id="PS50862">
    <property type="entry name" value="AA_TRNA_LIGASE_II"/>
    <property type="match status" value="1"/>
</dbReference>
<dbReference type="InterPro" id="IPR045864">
    <property type="entry name" value="aa-tRNA-synth_II/BPL/LPL"/>
</dbReference>
<dbReference type="InterPro" id="IPR050062">
    <property type="entry name" value="Pro-tRNA_synthetase"/>
</dbReference>
<comment type="similarity">
    <text evidence="10">Belongs to the class-II aminoacyl-tRNA synthetase family. ProS type 1 subfamily.</text>
</comment>
<dbReference type="HAMAP" id="MF_01569">
    <property type="entry name" value="Pro_tRNA_synth_type1"/>
    <property type="match status" value="1"/>
</dbReference>
<dbReference type="GO" id="GO:0006433">
    <property type="term" value="P:prolyl-tRNA aminoacylation"/>
    <property type="evidence" value="ECO:0007669"/>
    <property type="project" value="UniProtKB-UniRule"/>
</dbReference>
<protein>
    <recommendedName>
        <fullName evidence="10">Proline--tRNA ligase</fullName>
        <ecNumber evidence="10">6.1.1.15</ecNumber>
    </recommendedName>
    <alternativeName>
        <fullName evidence="10">Prolyl-tRNA synthetase</fullName>
        <shortName evidence="10">ProRS</shortName>
    </alternativeName>
</protein>
<keyword evidence="6 10" id="KW-0067">ATP-binding</keyword>
<dbReference type="CDD" id="cd00861">
    <property type="entry name" value="ProRS_anticodon_short"/>
    <property type="match status" value="1"/>
</dbReference>
<evidence type="ECO:0000256" key="11">
    <source>
        <dbReference type="SAM" id="MobiDB-lite"/>
    </source>
</evidence>
<feature type="region of interest" description="Disordered" evidence="11">
    <location>
        <begin position="239"/>
        <end position="258"/>
    </location>
</feature>
<evidence type="ECO:0000256" key="4">
    <source>
        <dbReference type="ARBA" id="ARBA00022598"/>
    </source>
</evidence>
<evidence type="ECO:0000313" key="13">
    <source>
        <dbReference type="EMBL" id="MCA9726967.1"/>
    </source>
</evidence>
<keyword evidence="7 10" id="KW-0648">Protein biosynthesis</keyword>
<sequence>MRLSQIPIFTLREDPSDAEIPSHKLLVRAGYIQKLASGIYVYGPLMWRVLKKVSTIVREELDREGANEMLMPILQPREIWDESGRWNRYIADGILFHLGDSKQAELCLGPTHEEVITTYVKRICNSYKQLPFNLYQIQDKFRDEIRPRFGLMRGREFIMKDAYSFDADDAGLDRSYDAMNRAYHKIFERCGLEFSAVDADAGAIGGSGSQEFMVIADKGEDAILICDRGNYAANVEKADSRITPSPDGGAAQPLRKESTPDIRTVEQLEGFFKMPAARMAKTVLYEAVFPDHVETVAVMMRGDLEINEVKLVNAVDGLAVRLADEATVKRVTGAEVGFAGPIGLKEEVRVFADLSLQGMTNLLTGCCETDFHCLDVNPGRDFPMPEFRDLRRARSGEGCPRCDGSLIEKRGIEVGHIFKLGTKYSVPMEATFLDQNGKRKPLVMGCYGIGISRTAQSAVEQNYDENGIIWPRPIAPFEVVVAVLDPKKSDQVEVGTRLYEQLRAAGVDACLDDRAMSPGVKFKDLDLLGFPLRVVVGRRASEGIVEFSERRKSEEKSEIAVDTVLARVSS</sequence>
<dbReference type="Gene3D" id="3.40.50.800">
    <property type="entry name" value="Anticodon-binding domain"/>
    <property type="match status" value="1"/>
</dbReference>
<dbReference type="PANTHER" id="PTHR42753">
    <property type="entry name" value="MITOCHONDRIAL RIBOSOME PROTEIN L39/PROLYL-TRNA LIGASE FAMILY MEMBER"/>
    <property type="match status" value="1"/>
</dbReference>
<dbReference type="Pfam" id="PF03129">
    <property type="entry name" value="HGTP_anticodon"/>
    <property type="match status" value="1"/>
</dbReference>
<dbReference type="GO" id="GO:0005524">
    <property type="term" value="F:ATP binding"/>
    <property type="evidence" value="ECO:0007669"/>
    <property type="project" value="UniProtKB-UniRule"/>
</dbReference>
<comment type="subunit">
    <text evidence="2 10">Homodimer.</text>
</comment>
<dbReference type="InterPro" id="IPR002316">
    <property type="entry name" value="Pro-tRNA-ligase_IIa"/>
</dbReference>
<gene>
    <name evidence="10" type="primary">proS</name>
    <name evidence="13" type="ORF">KC729_04735</name>
</gene>
<comment type="catalytic activity">
    <reaction evidence="9 10">
        <text>tRNA(Pro) + L-proline + ATP = L-prolyl-tRNA(Pro) + AMP + diphosphate</text>
        <dbReference type="Rhea" id="RHEA:14305"/>
        <dbReference type="Rhea" id="RHEA-COMP:9700"/>
        <dbReference type="Rhea" id="RHEA-COMP:9702"/>
        <dbReference type="ChEBI" id="CHEBI:30616"/>
        <dbReference type="ChEBI" id="CHEBI:33019"/>
        <dbReference type="ChEBI" id="CHEBI:60039"/>
        <dbReference type="ChEBI" id="CHEBI:78442"/>
        <dbReference type="ChEBI" id="CHEBI:78532"/>
        <dbReference type="ChEBI" id="CHEBI:456215"/>
        <dbReference type="EC" id="6.1.1.15"/>
    </reaction>
</comment>
<dbReference type="Pfam" id="PF04073">
    <property type="entry name" value="tRNA_edit"/>
    <property type="match status" value="1"/>
</dbReference>
<comment type="subcellular location">
    <subcellularLocation>
        <location evidence="1 10">Cytoplasm</location>
    </subcellularLocation>
</comment>
<dbReference type="Pfam" id="PF00587">
    <property type="entry name" value="tRNA-synt_2b"/>
    <property type="match status" value="1"/>
</dbReference>
<comment type="domain">
    <text evidence="10">Consists of three domains: the N-terminal catalytic domain, the editing domain and the C-terminal anticodon-binding domain.</text>
</comment>
<evidence type="ECO:0000256" key="8">
    <source>
        <dbReference type="ARBA" id="ARBA00023146"/>
    </source>
</evidence>
<dbReference type="InterPro" id="IPR023717">
    <property type="entry name" value="Pro-tRNA-Synthase_IIa_type1"/>
</dbReference>
<dbReference type="SUPFAM" id="SSF55681">
    <property type="entry name" value="Class II aaRS and biotin synthetases"/>
    <property type="match status" value="1"/>
</dbReference>
<dbReference type="InterPro" id="IPR036621">
    <property type="entry name" value="Anticodon-bd_dom_sf"/>
</dbReference>
<evidence type="ECO:0000256" key="9">
    <source>
        <dbReference type="ARBA" id="ARBA00047671"/>
    </source>
</evidence>
<proteinExistence type="inferred from homology"/>
<keyword evidence="5 10" id="KW-0547">Nucleotide-binding</keyword>
<dbReference type="InterPro" id="IPR002314">
    <property type="entry name" value="aa-tRNA-synt_IIb"/>
</dbReference>
<evidence type="ECO:0000256" key="3">
    <source>
        <dbReference type="ARBA" id="ARBA00022490"/>
    </source>
</evidence>
<evidence type="ECO:0000256" key="1">
    <source>
        <dbReference type="ARBA" id="ARBA00004496"/>
    </source>
</evidence>
<evidence type="ECO:0000256" key="10">
    <source>
        <dbReference type="HAMAP-Rule" id="MF_01569"/>
    </source>
</evidence>
<reference evidence="13" key="1">
    <citation type="submission" date="2020-04" db="EMBL/GenBank/DDBJ databases">
        <authorList>
            <person name="Zhang T."/>
        </authorList>
    </citation>
    <scope>NUCLEOTIDE SEQUENCE</scope>
    <source>
        <strain evidence="13">HKST-UBA01</strain>
    </source>
</reference>
<evidence type="ECO:0000256" key="6">
    <source>
        <dbReference type="ARBA" id="ARBA00022840"/>
    </source>
</evidence>
<name>A0A956LYJ4_UNCEI</name>
<dbReference type="GO" id="GO:0005829">
    <property type="term" value="C:cytosol"/>
    <property type="evidence" value="ECO:0007669"/>
    <property type="project" value="TreeGrafter"/>
</dbReference>
<organism evidence="13 14">
    <name type="scientific">Eiseniibacteriota bacterium</name>
    <dbReference type="NCBI Taxonomy" id="2212470"/>
    <lineage>
        <taxon>Bacteria</taxon>
        <taxon>Candidatus Eiseniibacteriota</taxon>
    </lineage>
</organism>
<dbReference type="SUPFAM" id="SSF52954">
    <property type="entry name" value="Class II aaRS ABD-related"/>
    <property type="match status" value="1"/>
</dbReference>
<dbReference type="SUPFAM" id="SSF55826">
    <property type="entry name" value="YbaK/ProRS associated domain"/>
    <property type="match status" value="1"/>
</dbReference>
<keyword evidence="3 10" id="KW-0963">Cytoplasm</keyword>
<dbReference type="EC" id="6.1.1.15" evidence="10"/>
<keyword evidence="8 10" id="KW-0030">Aminoacyl-tRNA synthetase</keyword>
<dbReference type="Proteomes" id="UP000697710">
    <property type="component" value="Unassembled WGS sequence"/>
</dbReference>
<dbReference type="GO" id="GO:0004827">
    <property type="term" value="F:proline-tRNA ligase activity"/>
    <property type="evidence" value="ECO:0007669"/>
    <property type="project" value="UniProtKB-UniRule"/>
</dbReference>
<dbReference type="InterPro" id="IPR006195">
    <property type="entry name" value="aa-tRNA-synth_II"/>
</dbReference>
<evidence type="ECO:0000313" key="14">
    <source>
        <dbReference type="Proteomes" id="UP000697710"/>
    </source>
</evidence>
<dbReference type="InterPro" id="IPR044140">
    <property type="entry name" value="ProRS_anticodon_short"/>
</dbReference>
<dbReference type="InterPro" id="IPR004154">
    <property type="entry name" value="Anticodon-bd"/>
</dbReference>
<comment type="function">
    <text evidence="10">Catalyzes the attachment of proline to tRNA(Pro) in a two-step reaction: proline is first activated by ATP to form Pro-AMP and then transferred to the acceptor end of tRNA(Pro). As ProRS can inadvertently accommodate and process non-cognate amino acids such as alanine and cysteine, to avoid such errors it has two additional distinct editing activities against alanine. One activity is designated as 'pretransfer' editing and involves the tRNA(Pro)-independent hydrolysis of activated Ala-AMP. The other activity is designated 'posttransfer' editing and involves deacylation of mischarged Ala-tRNA(Pro). The misacylated Cys-tRNA(Pro) is not edited by ProRS.</text>
</comment>
<comment type="caution">
    <text evidence="13">The sequence shown here is derived from an EMBL/GenBank/DDBJ whole genome shotgun (WGS) entry which is preliminary data.</text>
</comment>
<evidence type="ECO:0000259" key="12">
    <source>
        <dbReference type="PROSITE" id="PS50862"/>
    </source>
</evidence>
<dbReference type="InterPro" id="IPR007214">
    <property type="entry name" value="YbaK/aa-tRNA-synth-assoc-dom"/>
</dbReference>